<reference evidence="19" key="2">
    <citation type="journal article" date="2021" name="PeerJ">
        <title>Extensive microbial diversity within the chicken gut microbiome revealed by metagenomics and culture.</title>
        <authorList>
            <person name="Gilroy R."/>
            <person name="Ravi A."/>
            <person name="Getino M."/>
            <person name="Pursley I."/>
            <person name="Horton D.L."/>
            <person name="Alikhan N.F."/>
            <person name="Baker D."/>
            <person name="Gharbi K."/>
            <person name="Hall N."/>
            <person name="Watson M."/>
            <person name="Adriaenssens E.M."/>
            <person name="Foster-Nyarko E."/>
            <person name="Jarju S."/>
            <person name="Secka A."/>
            <person name="Antonio M."/>
            <person name="Oren A."/>
            <person name="Chaudhuri R.R."/>
            <person name="La Ragione R."/>
            <person name="Hildebrand F."/>
            <person name="Pallen M.J."/>
        </authorList>
    </citation>
    <scope>NUCLEOTIDE SEQUENCE</scope>
    <source>
        <strain evidence="19">17213</strain>
    </source>
</reference>
<dbReference type="InterPro" id="IPR029056">
    <property type="entry name" value="Ribokinase-like"/>
</dbReference>
<evidence type="ECO:0000256" key="15">
    <source>
        <dbReference type="ARBA" id="ARBA00061122"/>
    </source>
</evidence>
<dbReference type="InterPro" id="IPR014729">
    <property type="entry name" value="Rossmann-like_a/b/a_fold"/>
</dbReference>
<evidence type="ECO:0000256" key="5">
    <source>
        <dbReference type="ARBA" id="ARBA00022679"/>
    </source>
</evidence>
<feature type="active site" evidence="16">
    <location>
        <position position="265"/>
    </location>
</feature>
<comment type="similarity">
    <text evidence="14 16">In the N-terminal section; belongs to the carbohydrate kinase PfkB family.</text>
</comment>
<comment type="function">
    <text evidence="1 16">Catalyzes the phosphorylation of D-glycero-D-manno-heptose 7-phosphate at the C-1 position to selectively form D-glycero-beta-D-manno-heptose-1,7-bisphosphate.</text>
</comment>
<keyword evidence="8 16" id="KW-0418">Kinase</keyword>
<comment type="similarity">
    <text evidence="15 16">In the C-terminal section; belongs to the cytidylyltransferase family.</text>
</comment>
<dbReference type="GO" id="GO:0016773">
    <property type="term" value="F:phosphotransferase activity, alcohol group as acceptor"/>
    <property type="evidence" value="ECO:0007669"/>
    <property type="project" value="InterPro"/>
</dbReference>
<dbReference type="CDD" id="cd01172">
    <property type="entry name" value="RfaE_like"/>
    <property type="match status" value="1"/>
</dbReference>
<evidence type="ECO:0000256" key="16">
    <source>
        <dbReference type="HAMAP-Rule" id="MF_01603"/>
    </source>
</evidence>
<dbReference type="AlphaFoldDB" id="A0A9D9D9J1"/>
<evidence type="ECO:0000256" key="2">
    <source>
        <dbReference type="ARBA" id="ARBA00003753"/>
    </source>
</evidence>
<evidence type="ECO:0000256" key="14">
    <source>
        <dbReference type="ARBA" id="ARBA00060955"/>
    </source>
</evidence>
<dbReference type="GO" id="GO:0033786">
    <property type="term" value="F:heptose-1-phosphate adenylyltransferase activity"/>
    <property type="evidence" value="ECO:0007669"/>
    <property type="project" value="UniProtKB-UniRule"/>
</dbReference>
<keyword evidence="7 16" id="KW-0547">Nucleotide-binding</keyword>
<sequence>MPALSIPAFDGLVAVVGDVMLDRYWSGPCSRISPEAPVPVVKIAKHEDRAGGAANVAINITALGAPCTLVGIVGEDEAAQKLKELVEEKQVVTNFIASPQVPTITKLRILSRNQQLLRVDFEERCAAIDNGRMLQALRQSIRENCKVIICSDYGKGALSSIQQMIAIAREREIPVLVDPKGTDFERYKGAYMLTPNLSEFEAVAGKVKDEEDLVKKGLKMISDFELTALLVTRSEDGMSLIRPGMEAVHLPTHAREVYDVTGAGDTVIGVLGACLASGLSLQASCEIANHAAGIVVGKLGTSTASPEEINAELSGTGRREGGVVSEDELLPIVKRLKAQGKKIVFTNGCFDLLHQGHVDYLQQARALGDVLIIGVNSDKSVQKLKGPARPIVPLANRMGLLAALSCVDFVVPFEEETPRRLIGKILPDILVKGGDYKVEDVVGREEVEKNGGEVIIIPFTAGFSTTAIVQKIKESRT</sequence>
<evidence type="ECO:0000256" key="13">
    <source>
        <dbReference type="ARBA" id="ARBA00052873"/>
    </source>
</evidence>
<dbReference type="GO" id="GO:0033785">
    <property type="term" value="F:heptose 7-phosphate kinase activity"/>
    <property type="evidence" value="ECO:0007669"/>
    <property type="project" value="UniProtKB-UniRule"/>
</dbReference>
<dbReference type="NCBIfam" id="NF008454">
    <property type="entry name" value="PRK11316.1"/>
    <property type="match status" value="1"/>
</dbReference>
<evidence type="ECO:0000256" key="10">
    <source>
        <dbReference type="ARBA" id="ARBA00023268"/>
    </source>
</evidence>
<evidence type="ECO:0000256" key="11">
    <source>
        <dbReference type="ARBA" id="ARBA00023277"/>
    </source>
</evidence>
<reference evidence="19" key="1">
    <citation type="submission" date="2020-10" db="EMBL/GenBank/DDBJ databases">
        <authorList>
            <person name="Gilroy R."/>
        </authorList>
    </citation>
    <scope>NUCLEOTIDE SEQUENCE</scope>
    <source>
        <strain evidence="19">17213</strain>
    </source>
</reference>
<dbReference type="EMBL" id="JADINH010000091">
    <property type="protein sequence ID" value="MBO8415579.1"/>
    <property type="molecule type" value="Genomic_DNA"/>
</dbReference>
<evidence type="ECO:0000256" key="3">
    <source>
        <dbReference type="ARBA" id="ARBA00004713"/>
    </source>
</evidence>
<evidence type="ECO:0000256" key="4">
    <source>
        <dbReference type="ARBA" id="ARBA00011738"/>
    </source>
</evidence>
<dbReference type="Pfam" id="PF01467">
    <property type="entry name" value="CTP_transf_like"/>
    <property type="match status" value="1"/>
</dbReference>
<dbReference type="InterPro" id="IPR011611">
    <property type="entry name" value="PfkB_dom"/>
</dbReference>
<organism evidence="19 20">
    <name type="scientific">Candidatus Avisuccinivibrio stercorigallinarum</name>
    <dbReference type="NCBI Taxonomy" id="2840704"/>
    <lineage>
        <taxon>Bacteria</taxon>
        <taxon>Pseudomonadati</taxon>
        <taxon>Pseudomonadota</taxon>
        <taxon>Gammaproteobacteria</taxon>
        <taxon>Aeromonadales</taxon>
        <taxon>Succinivibrionaceae</taxon>
        <taxon>Succinivibrionaceae incertae sedis</taxon>
        <taxon>Candidatus Avisuccinivibrio</taxon>
    </lineage>
</organism>
<feature type="region of interest" description="Ribokinase" evidence="16">
    <location>
        <begin position="1"/>
        <end position="319"/>
    </location>
</feature>
<evidence type="ECO:0000313" key="20">
    <source>
        <dbReference type="Proteomes" id="UP000823631"/>
    </source>
</evidence>
<dbReference type="InterPro" id="IPR011914">
    <property type="entry name" value="RfaE_dom_II"/>
</dbReference>
<dbReference type="Gene3D" id="3.40.50.620">
    <property type="entry name" value="HUPs"/>
    <property type="match status" value="1"/>
</dbReference>
<evidence type="ECO:0000259" key="17">
    <source>
        <dbReference type="Pfam" id="PF00294"/>
    </source>
</evidence>
<dbReference type="GO" id="GO:0005829">
    <property type="term" value="C:cytosol"/>
    <property type="evidence" value="ECO:0007669"/>
    <property type="project" value="TreeGrafter"/>
</dbReference>
<dbReference type="SUPFAM" id="SSF53613">
    <property type="entry name" value="Ribokinase-like"/>
    <property type="match status" value="1"/>
</dbReference>
<keyword evidence="5 16" id="KW-0808">Transferase</keyword>
<dbReference type="HAMAP" id="MF_01603">
    <property type="entry name" value="HldE"/>
    <property type="match status" value="1"/>
</dbReference>
<dbReference type="PANTHER" id="PTHR46969">
    <property type="entry name" value="BIFUNCTIONAL PROTEIN HLDE"/>
    <property type="match status" value="1"/>
</dbReference>
<comment type="function">
    <text evidence="2 16">Catalyzes the ADP transfer from ATP to D-glycero-beta-D-manno-heptose 1-phosphate, yielding ADP-D-glycero-beta-D-manno-heptose.</text>
</comment>
<dbReference type="NCBIfam" id="TIGR02198">
    <property type="entry name" value="rfaE_dom_I"/>
    <property type="match status" value="1"/>
</dbReference>
<dbReference type="InterPro" id="IPR002173">
    <property type="entry name" value="Carboh/pur_kinase_PfkB_CS"/>
</dbReference>
<name>A0A9D9D9J1_9GAMM</name>
<dbReference type="FunFam" id="3.40.1190.20:FF:000002">
    <property type="entry name" value="Bifunctional protein HldE"/>
    <property type="match status" value="1"/>
</dbReference>
<evidence type="ECO:0000313" key="19">
    <source>
        <dbReference type="EMBL" id="MBO8415579.1"/>
    </source>
</evidence>
<dbReference type="NCBIfam" id="TIGR02199">
    <property type="entry name" value="rfaE_dom_II"/>
    <property type="match status" value="1"/>
</dbReference>
<keyword evidence="10 16" id="KW-0511">Multifunctional enzyme</keyword>
<keyword evidence="11 16" id="KW-0119">Carbohydrate metabolism</keyword>
<evidence type="ECO:0000256" key="12">
    <source>
        <dbReference type="ARBA" id="ARBA00047428"/>
    </source>
</evidence>
<dbReference type="PANTHER" id="PTHR46969:SF1">
    <property type="entry name" value="BIFUNCTIONAL PROTEIN HLDE"/>
    <property type="match status" value="1"/>
</dbReference>
<dbReference type="InterPro" id="IPR011913">
    <property type="entry name" value="RfaE_dom_I"/>
</dbReference>
<evidence type="ECO:0000256" key="6">
    <source>
        <dbReference type="ARBA" id="ARBA00022695"/>
    </source>
</evidence>
<dbReference type="PROSITE" id="PS00583">
    <property type="entry name" value="PFKB_KINASES_1"/>
    <property type="match status" value="1"/>
</dbReference>
<dbReference type="Proteomes" id="UP000823631">
    <property type="component" value="Unassembled WGS sequence"/>
</dbReference>
<protein>
    <recommendedName>
        <fullName evidence="16">Bifunctional protein HldE</fullName>
    </recommendedName>
    <domain>
        <recommendedName>
            <fullName evidence="16">D-beta-D-heptose 7-phosphate kinase</fullName>
            <ecNumber evidence="16">2.7.1.167</ecNumber>
        </recommendedName>
        <alternativeName>
            <fullName evidence="16">D-beta-D-heptose 7-phosphotransferase</fullName>
        </alternativeName>
        <alternativeName>
            <fullName evidence="16">D-glycero-beta-D-manno-heptose-7-phosphate kinase</fullName>
        </alternativeName>
    </domain>
    <domain>
        <recommendedName>
            <fullName evidence="16">D-beta-D-heptose 1-phosphate adenylyltransferase</fullName>
            <ecNumber evidence="16">2.7.7.70</ecNumber>
        </recommendedName>
        <alternativeName>
            <fullName evidence="16">D-glycero-beta-D-manno-heptose 1-phosphate adenylyltransferase</fullName>
        </alternativeName>
    </domain>
</protein>
<dbReference type="Pfam" id="PF00294">
    <property type="entry name" value="PfkB"/>
    <property type="match status" value="1"/>
</dbReference>
<dbReference type="EC" id="2.7.1.167" evidence="16"/>
<evidence type="ECO:0000259" key="18">
    <source>
        <dbReference type="Pfam" id="PF01467"/>
    </source>
</evidence>
<comment type="pathway">
    <text evidence="16">Nucleotide-sugar biosynthesis; ADP-L-glycero-beta-D-manno-heptose biosynthesis; ADP-L-glycero-beta-D-manno-heptose from D-glycero-beta-D-manno-heptose 7-phosphate: step 1/4.</text>
</comment>
<evidence type="ECO:0000256" key="8">
    <source>
        <dbReference type="ARBA" id="ARBA00022777"/>
    </source>
</evidence>
<feature type="domain" description="Carbohydrate kinase PfkB" evidence="17">
    <location>
        <begin position="12"/>
        <end position="306"/>
    </location>
</feature>
<feature type="domain" description="Cytidyltransferase-like" evidence="18">
    <location>
        <begin position="345"/>
        <end position="470"/>
    </location>
</feature>
<dbReference type="FunFam" id="3.40.50.620:FF:000028">
    <property type="entry name" value="Bifunctional protein HldE"/>
    <property type="match status" value="1"/>
</dbReference>
<keyword evidence="6 16" id="KW-0548">Nucleotidyltransferase</keyword>
<proteinExistence type="inferred from homology"/>
<evidence type="ECO:0000256" key="7">
    <source>
        <dbReference type="ARBA" id="ARBA00022741"/>
    </source>
</evidence>
<comment type="caution">
    <text evidence="19">The sequence shown here is derived from an EMBL/GenBank/DDBJ whole genome shotgun (WGS) entry which is preliminary data.</text>
</comment>
<comment type="pathway">
    <text evidence="16">Nucleotide-sugar biosynthesis; ADP-L-glycero-beta-D-manno-heptose biosynthesis; ADP-L-glycero-beta-D-manno-heptose from D-glycero-beta-D-manno-heptose 7-phosphate: step 3/4.</text>
</comment>
<accession>A0A9D9D9J1</accession>
<comment type="catalytic activity">
    <reaction evidence="13 16">
        <text>D-glycero-beta-D-manno-heptose 7-phosphate + ATP = D-glycero-beta-D-manno-heptose 1,7-bisphosphate + ADP + H(+)</text>
        <dbReference type="Rhea" id="RHEA:27473"/>
        <dbReference type="ChEBI" id="CHEBI:15378"/>
        <dbReference type="ChEBI" id="CHEBI:30616"/>
        <dbReference type="ChEBI" id="CHEBI:60204"/>
        <dbReference type="ChEBI" id="CHEBI:60208"/>
        <dbReference type="ChEBI" id="CHEBI:456216"/>
        <dbReference type="EC" id="2.7.1.167"/>
    </reaction>
</comment>
<dbReference type="EC" id="2.7.7.70" evidence="16"/>
<comment type="pathway">
    <text evidence="3">Bacterial outer membrane biogenesis; LPS core biosynthesis.</text>
</comment>
<dbReference type="InterPro" id="IPR023030">
    <property type="entry name" value="Bifunc_HldE"/>
</dbReference>
<dbReference type="InterPro" id="IPR004821">
    <property type="entry name" value="Cyt_trans-like"/>
</dbReference>
<comment type="subunit">
    <text evidence="4 16">Homodimer.</text>
</comment>
<keyword evidence="9 16" id="KW-0067">ATP-binding</keyword>
<dbReference type="Gene3D" id="3.40.1190.20">
    <property type="match status" value="1"/>
</dbReference>
<evidence type="ECO:0000256" key="1">
    <source>
        <dbReference type="ARBA" id="ARBA00002319"/>
    </source>
</evidence>
<feature type="binding site" evidence="16">
    <location>
        <begin position="196"/>
        <end position="199"/>
    </location>
    <ligand>
        <name>ATP</name>
        <dbReference type="ChEBI" id="CHEBI:30616"/>
    </ligand>
</feature>
<dbReference type="GO" id="GO:0005524">
    <property type="term" value="F:ATP binding"/>
    <property type="evidence" value="ECO:0007669"/>
    <property type="project" value="UniProtKB-UniRule"/>
</dbReference>
<evidence type="ECO:0000256" key="9">
    <source>
        <dbReference type="ARBA" id="ARBA00022840"/>
    </source>
</evidence>
<dbReference type="NCBIfam" id="TIGR00125">
    <property type="entry name" value="cyt_tran_rel"/>
    <property type="match status" value="1"/>
</dbReference>
<comment type="catalytic activity">
    <reaction evidence="12 16">
        <text>D-glycero-beta-D-manno-heptose 1-phosphate + ATP + H(+) = ADP-D-glycero-beta-D-manno-heptose + diphosphate</text>
        <dbReference type="Rhea" id="RHEA:27465"/>
        <dbReference type="ChEBI" id="CHEBI:15378"/>
        <dbReference type="ChEBI" id="CHEBI:30616"/>
        <dbReference type="ChEBI" id="CHEBI:33019"/>
        <dbReference type="ChEBI" id="CHEBI:59967"/>
        <dbReference type="ChEBI" id="CHEBI:61593"/>
        <dbReference type="EC" id="2.7.7.70"/>
    </reaction>
</comment>
<gene>
    <name evidence="16 19" type="primary">hldE</name>
    <name evidence="19" type="ORF">IAB19_04255</name>
</gene>
<feature type="region of interest" description="Cytidylyltransferase" evidence="16">
    <location>
        <begin position="345"/>
        <end position="477"/>
    </location>
</feature>
<dbReference type="SUPFAM" id="SSF52374">
    <property type="entry name" value="Nucleotidylyl transferase"/>
    <property type="match status" value="1"/>
</dbReference>